<gene>
    <name evidence="2" type="ORF">CU098_004425</name>
</gene>
<dbReference type="InterPro" id="IPR056553">
    <property type="entry name" value="KH_Mug60-KHD4"/>
</dbReference>
<evidence type="ECO:0000259" key="1">
    <source>
        <dbReference type="Pfam" id="PF24563"/>
    </source>
</evidence>
<dbReference type="Proteomes" id="UP000253551">
    <property type="component" value="Unassembled WGS sequence"/>
</dbReference>
<dbReference type="Gene3D" id="3.30.1370.10">
    <property type="entry name" value="K Homology domain, type 1"/>
    <property type="match status" value="1"/>
</dbReference>
<keyword evidence="3" id="KW-1185">Reference proteome</keyword>
<feature type="domain" description="Mug60/KHD4 KH type I" evidence="1">
    <location>
        <begin position="216"/>
        <end position="277"/>
    </location>
</feature>
<dbReference type="OrthoDB" id="2196204at2759"/>
<feature type="non-terminal residue" evidence="2">
    <location>
        <position position="278"/>
    </location>
</feature>
<accession>A0A367IKQ2</accession>
<protein>
    <recommendedName>
        <fullName evidence="1">Mug60/KHD4 KH type I domain-containing protein</fullName>
    </recommendedName>
</protein>
<dbReference type="EMBL" id="PJQM01007384">
    <property type="protein sequence ID" value="RCH78255.1"/>
    <property type="molecule type" value="Genomic_DNA"/>
</dbReference>
<sequence>MRIQAFCLPVTLDAQPNFNSKSDIITDSFFGQPDIMLVHAKNKGMIMNLRSEMTYGHNVRTVYRFNPKTLPLLFHASFMDILDKLGEICKVNSEVIYGPVPEIHFVGHVVGIELAKLQLNFVLDYLNEIPIGSFHVPLHVQYLIAGNNSINIETIMKKTSTTIYLQPSLSHTFGPFTHPYEYGTIHVTGERENIEMAKSQIQKLVSEKSPKFYETQISVDPSKIDWLLLNKRKELDEIMVANGSFIFFPDLCSQDETVKIMAEDKVCTDRAVRLLNQQ</sequence>
<comment type="caution">
    <text evidence="2">The sequence shown here is derived from an EMBL/GenBank/DDBJ whole genome shotgun (WGS) entry which is preliminary data.</text>
</comment>
<dbReference type="Pfam" id="PF24563">
    <property type="entry name" value="KH_Mug60-KHD4"/>
    <property type="match status" value="1"/>
</dbReference>
<evidence type="ECO:0000313" key="2">
    <source>
        <dbReference type="EMBL" id="RCH78255.1"/>
    </source>
</evidence>
<dbReference type="GO" id="GO:0003723">
    <property type="term" value="F:RNA binding"/>
    <property type="evidence" value="ECO:0007669"/>
    <property type="project" value="InterPro"/>
</dbReference>
<reference evidence="2 3" key="1">
    <citation type="journal article" date="2018" name="G3 (Bethesda)">
        <title>Phylogenetic and Phylogenomic Definition of Rhizopus Species.</title>
        <authorList>
            <person name="Gryganskyi A.P."/>
            <person name="Golan J."/>
            <person name="Dolatabadi S."/>
            <person name="Mondo S."/>
            <person name="Robb S."/>
            <person name="Idnurm A."/>
            <person name="Muszewska A."/>
            <person name="Steczkiewicz K."/>
            <person name="Masonjones S."/>
            <person name="Liao H.L."/>
            <person name="Gajdeczka M.T."/>
            <person name="Anike F."/>
            <person name="Vuek A."/>
            <person name="Anishchenko I.M."/>
            <person name="Voigt K."/>
            <person name="de Hoog G.S."/>
            <person name="Smith M.E."/>
            <person name="Heitman J."/>
            <person name="Vilgalys R."/>
            <person name="Stajich J.E."/>
        </authorList>
    </citation>
    <scope>NUCLEOTIDE SEQUENCE [LARGE SCALE GENOMIC DNA]</scope>
    <source>
        <strain evidence="2 3">LSU 92-RS-03</strain>
    </source>
</reference>
<evidence type="ECO:0000313" key="3">
    <source>
        <dbReference type="Proteomes" id="UP000253551"/>
    </source>
</evidence>
<dbReference type="STRING" id="4846.A0A367IKQ2"/>
<organism evidence="2 3">
    <name type="scientific">Rhizopus stolonifer</name>
    <name type="common">Rhizopus nigricans</name>
    <dbReference type="NCBI Taxonomy" id="4846"/>
    <lineage>
        <taxon>Eukaryota</taxon>
        <taxon>Fungi</taxon>
        <taxon>Fungi incertae sedis</taxon>
        <taxon>Mucoromycota</taxon>
        <taxon>Mucoromycotina</taxon>
        <taxon>Mucoromycetes</taxon>
        <taxon>Mucorales</taxon>
        <taxon>Mucorineae</taxon>
        <taxon>Rhizopodaceae</taxon>
        <taxon>Rhizopus</taxon>
    </lineage>
</organism>
<dbReference type="AlphaFoldDB" id="A0A367IKQ2"/>
<proteinExistence type="predicted"/>
<dbReference type="SUPFAM" id="SSF54791">
    <property type="entry name" value="Eukaryotic type KH-domain (KH-domain type I)"/>
    <property type="match status" value="1"/>
</dbReference>
<name>A0A367IKQ2_RHIST</name>
<dbReference type="InterPro" id="IPR036612">
    <property type="entry name" value="KH_dom_type_1_sf"/>
</dbReference>